<accession>A0ABS0PI83</accession>
<dbReference type="PANTHER" id="PTHR43143">
    <property type="entry name" value="METALLOPHOSPHOESTERASE, CALCINEURIN SUPERFAMILY"/>
    <property type="match status" value="1"/>
</dbReference>
<feature type="domain" description="Calcineurin-like phosphoesterase" evidence="1">
    <location>
        <begin position="4"/>
        <end position="208"/>
    </location>
</feature>
<dbReference type="PANTHER" id="PTHR43143:SF1">
    <property type="entry name" value="SERINE_THREONINE-PROTEIN PHOSPHATASE CPPED1"/>
    <property type="match status" value="1"/>
</dbReference>
<dbReference type="Proteomes" id="UP000807370">
    <property type="component" value="Unassembled WGS sequence"/>
</dbReference>
<dbReference type="InterPro" id="IPR051918">
    <property type="entry name" value="STPP_CPPED1"/>
</dbReference>
<comment type="caution">
    <text evidence="2">The sequence shown here is derived from an EMBL/GenBank/DDBJ whole genome shotgun (WGS) entry which is preliminary data.</text>
</comment>
<evidence type="ECO:0000259" key="1">
    <source>
        <dbReference type="Pfam" id="PF00149"/>
    </source>
</evidence>
<evidence type="ECO:0000313" key="3">
    <source>
        <dbReference type="Proteomes" id="UP000807370"/>
    </source>
</evidence>
<dbReference type="Pfam" id="PF00149">
    <property type="entry name" value="Metallophos"/>
    <property type="match status" value="1"/>
</dbReference>
<name>A0ABS0PI83_9BRAD</name>
<dbReference type="EMBL" id="JACCHP010000002">
    <property type="protein sequence ID" value="MBH5396907.1"/>
    <property type="molecule type" value="Genomic_DNA"/>
</dbReference>
<gene>
    <name evidence="2" type="ORF">HZZ13_03755</name>
</gene>
<evidence type="ECO:0000313" key="2">
    <source>
        <dbReference type="EMBL" id="MBH5396907.1"/>
    </source>
</evidence>
<sequence length="281" mass="31897">MPEFRLTQISDTHLGRRFPGLIANFHRISEHIDAGRPDLVVNTGDVSFDGPTSRDDVEFAKGLHDALPVACRYLPGNHDIGDNPTAIGPAPKPPVSETHRRQFCEIIGEDHWSFEAAGWRFIGLNTLVMNSGLAFEAEQFDWLSCEIARTNGRPVALFLHKPLFLDLPDDAETPETSIRYVPQPARARLIEMFGQVDLRLIASGHVHQRRDFTFRHTRHVWAPSAGFVINDQRQDRIAIKEVGLVEYRFQPDSLEVRHVRAAGQRDVDIEELLAQMRAEHF</sequence>
<dbReference type="SUPFAM" id="SSF56300">
    <property type="entry name" value="Metallo-dependent phosphatases"/>
    <property type="match status" value="1"/>
</dbReference>
<dbReference type="InterPro" id="IPR004843">
    <property type="entry name" value="Calcineurin-like_PHP"/>
</dbReference>
<dbReference type="Gene3D" id="3.60.21.10">
    <property type="match status" value="1"/>
</dbReference>
<protein>
    <submittedName>
        <fullName evidence="2">Metallophosphoesterase</fullName>
    </submittedName>
</protein>
<proteinExistence type="predicted"/>
<dbReference type="InterPro" id="IPR029052">
    <property type="entry name" value="Metallo-depent_PP-like"/>
</dbReference>
<organism evidence="2 3">
    <name type="scientific">Bradyrhizobium agreste</name>
    <dbReference type="NCBI Taxonomy" id="2751811"/>
    <lineage>
        <taxon>Bacteria</taxon>
        <taxon>Pseudomonadati</taxon>
        <taxon>Pseudomonadota</taxon>
        <taxon>Alphaproteobacteria</taxon>
        <taxon>Hyphomicrobiales</taxon>
        <taxon>Nitrobacteraceae</taxon>
        <taxon>Bradyrhizobium</taxon>
    </lineage>
</organism>
<dbReference type="RefSeq" id="WP_197958308.1">
    <property type="nucleotide sequence ID" value="NZ_JACCHP010000002.1"/>
</dbReference>
<reference evidence="2 3" key="1">
    <citation type="submission" date="2020-07" db="EMBL/GenBank/DDBJ databases">
        <title>Bradyrhizobium diversity isolated from nodules of indigenous legumes of Western Australia.</title>
        <authorList>
            <person name="Klepa M.S."/>
        </authorList>
    </citation>
    <scope>NUCLEOTIDE SEQUENCE [LARGE SCALE GENOMIC DNA]</scope>
    <source>
        <strain evidence="2 3">CNPSo 4010</strain>
    </source>
</reference>
<keyword evidence="3" id="KW-1185">Reference proteome</keyword>